<dbReference type="EMBL" id="LAJY01000505">
    <property type="protein sequence ID" value="KJV08638.1"/>
    <property type="molecule type" value="Genomic_DNA"/>
</dbReference>
<evidence type="ECO:0000313" key="3">
    <source>
        <dbReference type="Proteomes" id="UP000033774"/>
    </source>
</evidence>
<comment type="caution">
    <text evidence="2">The sequence shown here is derived from an EMBL/GenBank/DDBJ whole genome shotgun (WGS) entry which is preliminary data.</text>
</comment>
<dbReference type="OrthoDB" id="272864at2"/>
<gene>
    <name evidence="2" type="ORF">VZ95_16530</name>
</gene>
<evidence type="ECO:0000256" key="1">
    <source>
        <dbReference type="SAM" id="Phobius"/>
    </source>
</evidence>
<keyword evidence="1" id="KW-0472">Membrane</keyword>
<evidence type="ECO:0000313" key="2">
    <source>
        <dbReference type="EMBL" id="KJV08638.1"/>
    </source>
</evidence>
<keyword evidence="1" id="KW-1133">Transmembrane helix</keyword>
<dbReference type="Proteomes" id="UP000033774">
    <property type="component" value="Unassembled WGS sequence"/>
</dbReference>
<evidence type="ECO:0008006" key="4">
    <source>
        <dbReference type="Google" id="ProtNLM"/>
    </source>
</evidence>
<dbReference type="Pfam" id="PF14023">
    <property type="entry name" value="Bestrophin-like"/>
    <property type="match status" value="1"/>
</dbReference>
<keyword evidence="3" id="KW-1185">Reference proteome</keyword>
<feature type="transmembrane region" description="Helical" evidence="1">
    <location>
        <begin position="47"/>
        <end position="66"/>
    </location>
</feature>
<name>A0A0F3IQ21_9PROT</name>
<accession>A0A0F3IQ21</accession>
<feature type="transmembrane region" description="Helical" evidence="1">
    <location>
        <begin position="213"/>
        <end position="229"/>
    </location>
</feature>
<organism evidence="2 3">
    <name type="scientific">Elstera litoralis</name>
    <dbReference type="NCBI Taxonomy" id="552518"/>
    <lineage>
        <taxon>Bacteria</taxon>
        <taxon>Pseudomonadati</taxon>
        <taxon>Pseudomonadota</taxon>
        <taxon>Alphaproteobacteria</taxon>
        <taxon>Rhodospirillales</taxon>
        <taxon>Rhodospirillaceae</taxon>
        <taxon>Elstera</taxon>
    </lineage>
</organism>
<protein>
    <recommendedName>
        <fullName evidence="4">DUF4239 domain-containing protein</fullName>
    </recommendedName>
</protein>
<proteinExistence type="predicted"/>
<keyword evidence="1" id="KW-0812">Transmembrane</keyword>
<dbReference type="AlphaFoldDB" id="A0A0F3IQ21"/>
<dbReference type="PATRIC" id="fig|552518.3.peg.3258"/>
<reference evidence="2 3" key="1">
    <citation type="submission" date="2015-03" db="EMBL/GenBank/DDBJ databases">
        <title>Draft genome sequence of Elstera litoralis.</title>
        <authorList>
            <person name="Rahalkar M.C."/>
            <person name="Dhakephalkar P.K."/>
            <person name="Pore S.D."/>
            <person name="Arora P."/>
            <person name="Kapse N.G."/>
            <person name="Pandit P.S."/>
        </authorList>
    </citation>
    <scope>NUCLEOTIDE SEQUENCE [LARGE SCALE GENOMIC DNA]</scope>
    <source>
        <strain evidence="2 3">Dia-1</strain>
    </source>
</reference>
<dbReference type="RefSeq" id="WP_045776836.1">
    <property type="nucleotide sequence ID" value="NZ_LAJY01000505.1"/>
</dbReference>
<feature type="transmembrane region" description="Helical" evidence="1">
    <location>
        <begin position="180"/>
        <end position="201"/>
    </location>
</feature>
<dbReference type="InterPro" id="IPR025333">
    <property type="entry name" value="DUF4239"/>
</dbReference>
<sequence length="258" mass="27595">MIDLSAVSLPVIFAASLIGMLLCLEIGCLLGRRARRLGGDNISTLEAAVLGLLALMIGFSVSISVTRFDTRRDAILDEANAIGTAALRGTLLPAPHDATNLHLLRAYTDLRLTLTAAIDHPAEMARIIDASNALLTELWADAKTLAATHPAVVPTGLYIESLNALIDMQEKRLSALRSRVPNIVLVALYGIAFVAIGFVGYGLGLEPHRRRSPAYMMGLLIAAVLLLILDMDRPSTGFIHVSQRPLIDTAASLRSLGN</sequence>